<keyword evidence="3" id="KW-1185">Reference proteome</keyword>
<dbReference type="RefSeq" id="WP_386713354.1">
    <property type="nucleotide sequence ID" value="NZ_JBHRYF010000023.1"/>
</dbReference>
<evidence type="ECO:0008006" key="4">
    <source>
        <dbReference type="Google" id="ProtNLM"/>
    </source>
</evidence>
<organism evidence="2 3">
    <name type="scientific">Luteimonas notoginsengisoli</name>
    <dbReference type="NCBI Taxonomy" id="1578200"/>
    <lineage>
        <taxon>Bacteria</taxon>
        <taxon>Pseudomonadati</taxon>
        <taxon>Pseudomonadota</taxon>
        <taxon>Gammaproteobacteria</taxon>
        <taxon>Lysobacterales</taxon>
        <taxon>Lysobacteraceae</taxon>
        <taxon>Luteimonas</taxon>
    </lineage>
</organism>
<feature type="transmembrane region" description="Helical" evidence="1">
    <location>
        <begin position="18"/>
        <end position="39"/>
    </location>
</feature>
<accession>A0ABV7UX47</accession>
<keyword evidence="1" id="KW-1133">Transmembrane helix</keyword>
<dbReference type="Proteomes" id="UP001595724">
    <property type="component" value="Unassembled WGS sequence"/>
</dbReference>
<evidence type="ECO:0000313" key="2">
    <source>
        <dbReference type="EMBL" id="MFC3661610.1"/>
    </source>
</evidence>
<dbReference type="EMBL" id="JBHRYF010000023">
    <property type="protein sequence ID" value="MFC3661610.1"/>
    <property type="molecule type" value="Genomic_DNA"/>
</dbReference>
<keyword evidence="1" id="KW-0472">Membrane</keyword>
<proteinExistence type="predicted"/>
<evidence type="ECO:0000256" key="1">
    <source>
        <dbReference type="SAM" id="Phobius"/>
    </source>
</evidence>
<evidence type="ECO:0000313" key="3">
    <source>
        <dbReference type="Proteomes" id="UP001595724"/>
    </source>
</evidence>
<gene>
    <name evidence="2" type="ORF">ACFOM9_16235</name>
</gene>
<reference evidence="3" key="1">
    <citation type="journal article" date="2019" name="Int. J. Syst. Evol. Microbiol.">
        <title>The Global Catalogue of Microorganisms (GCM) 10K type strain sequencing project: providing services to taxonomists for standard genome sequencing and annotation.</title>
        <authorList>
            <consortium name="The Broad Institute Genomics Platform"/>
            <consortium name="The Broad Institute Genome Sequencing Center for Infectious Disease"/>
            <person name="Wu L."/>
            <person name="Ma J."/>
        </authorList>
    </citation>
    <scope>NUCLEOTIDE SEQUENCE [LARGE SCALE GENOMIC DNA]</scope>
    <source>
        <strain evidence="3">KCTC 42211</strain>
    </source>
</reference>
<keyword evidence="1" id="KW-0812">Transmembrane</keyword>
<comment type="caution">
    <text evidence="2">The sequence shown here is derived from an EMBL/GenBank/DDBJ whole genome shotgun (WGS) entry which is preliminary data.</text>
</comment>
<protein>
    <recommendedName>
        <fullName evidence="4">Efflux transporter periplasmic adaptor subunit</fullName>
    </recommendedName>
</protein>
<sequence>MASTRQAHAPRATRSHRWVVWAVAVVVLLGAYAVALRWVTLQVESGVEASIHPLTTQPQQIGE</sequence>
<name>A0ABV7UX47_9GAMM</name>